<dbReference type="PROSITE" id="PS50994">
    <property type="entry name" value="INTEGRASE"/>
    <property type="match status" value="1"/>
</dbReference>
<dbReference type="GO" id="GO:0003676">
    <property type="term" value="F:nucleic acid binding"/>
    <property type="evidence" value="ECO:0007669"/>
    <property type="project" value="InterPro"/>
</dbReference>
<evidence type="ECO:0000259" key="7">
    <source>
        <dbReference type="PROSITE" id="PS50878"/>
    </source>
</evidence>
<keyword evidence="4" id="KW-0378">Hydrolase</keyword>
<gene>
    <name evidence="9" type="ORF">PARMNEM_LOCUS304</name>
</gene>
<evidence type="ECO:0000256" key="3">
    <source>
        <dbReference type="ARBA" id="ARBA00022722"/>
    </source>
</evidence>
<dbReference type="PANTHER" id="PTHR37984:SF5">
    <property type="entry name" value="PROTEIN NYNRIN-LIKE"/>
    <property type="match status" value="1"/>
</dbReference>
<evidence type="ECO:0000256" key="2">
    <source>
        <dbReference type="ARBA" id="ARBA00022695"/>
    </source>
</evidence>
<name>A0AAV1K7C3_9NEOP</name>
<dbReference type="Gene3D" id="3.30.70.270">
    <property type="match status" value="2"/>
</dbReference>
<dbReference type="Pfam" id="PF00078">
    <property type="entry name" value="RVT_1"/>
    <property type="match status" value="1"/>
</dbReference>
<keyword evidence="2" id="KW-0808">Transferase</keyword>
<dbReference type="InterPro" id="IPR041588">
    <property type="entry name" value="Integrase_H2C2"/>
</dbReference>
<sequence length="819" mass="93345">MKIAKQEFEAMIKSGIARPSESPWSSPLHLVPKKDNGWRPCGDYRMLNAQTIPDKYPIRYLQDFTHYISGCTIFSTLDLVKAYNQIPVNPDDIPKTAITTPFGMFEFPYMSYGLKNASQTFQRFVDEITRGLDFCFVYLDDFLIFSQDEDSHLDHLRQIFEKLKEFGMVINTSKCEFGKKEITFLGYHVSANGVKPLDSKVQAIKDFPTPKTVRELRRFLGMLNFYRRFIKGAAEIQAPLNSLLTGSVKGSRSVDISGEALHAFEQCKTSLCQAAFLAHPDLNARLGLVTDASDKAIGAALQQVKNGSWQPLAFFSKKLKPAQQKYSPYDRELLAIYESVKYFRHMLEARHFTVFTDHKPICYAFHIRKDKCSPRQYRHLDFISQFTTDIQHISGKDNIVADTLSRVEELAQPINLVTLAKMQDVDTELKEILKGGTSLRLVKVPIPGTKTDLYCDDGTGNQRPYVPQNLRKQVFDSLHSLSHPGVKATTKMITERYVWPGVKRDCREWSKTCHPCQRAKITRHVSAPLGTYKLPPARFQYVHIDIIGPLPVSDGYRYCLTAVDRFTRWPEAIPLSDITAETVAKAVLNGWISRFGCPAEIITDRGRQFECSLFKHLSNLIGFQHKRTTSYHPACNGMVERMHRHLKAAIICHNNQRWTESLPLVLLGMRNALKQDLQASPAELLYGESLSFEAVTNDLKESQAQMVIAQLEKQDIEQISDLLYNPPASDQYNSLKDRLISAYEESDSRQLQKLLSEIELGDQKPTQLLMRTSARDKVPDSTLRLMWINHLPPHVRSVLAARKCTTPCTFKNDNMKSEN</sequence>
<feature type="domain" description="Reverse transcriptase" evidence="7">
    <location>
        <begin position="12"/>
        <end position="189"/>
    </location>
</feature>
<evidence type="ECO:0000256" key="1">
    <source>
        <dbReference type="ARBA" id="ARBA00012493"/>
    </source>
</evidence>
<dbReference type="Gene3D" id="1.10.340.70">
    <property type="match status" value="1"/>
</dbReference>
<dbReference type="GO" id="GO:0042575">
    <property type="term" value="C:DNA polymerase complex"/>
    <property type="evidence" value="ECO:0007669"/>
    <property type="project" value="UniProtKB-ARBA"/>
</dbReference>
<dbReference type="InterPro" id="IPR050951">
    <property type="entry name" value="Retrovirus_Pol_polyprotein"/>
</dbReference>
<evidence type="ECO:0000259" key="8">
    <source>
        <dbReference type="PROSITE" id="PS50994"/>
    </source>
</evidence>
<evidence type="ECO:0000313" key="9">
    <source>
        <dbReference type="EMBL" id="CAK1578185.1"/>
    </source>
</evidence>
<keyword evidence="4" id="KW-0255">Endonuclease</keyword>
<dbReference type="SUPFAM" id="SSF53098">
    <property type="entry name" value="Ribonuclease H-like"/>
    <property type="match status" value="1"/>
</dbReference>
<dbReference type="GO" id="GO:0004519">
    <property type="term" value="F:endonuclease activity"/>
    <property type="evidence" value="ECO:0007669"/>
    <property type="project" value="UniProtKB-KW"/>
</dbReference>
<dbReference type="Pfam" id="PF17921">
    <property type="entry name" value="Integrase_H2C2"/>
    <property type="match status" value="1"/>
</dbReference>
<dbReference type="PROSITE" id="PS50878">
    <property type="entry name" value="RT_POL"/>
    <property type="match status" value="1"/>
</dbReference>
<evidence type="ECO:0000256" key="4">
    <source>
        <dbReference type="ARBA" id="ARBA00022759"/>
    </source>
</evidence>
<dbReference type="GO" id="GO:0003964">
    <property type="term" value="F:RNA-directed DNA polymerase activity"/>
    <property type="evidence" value="ECO:0007669"/>
    <property type="project" value="UniProtKB-KW"/>
</dbReference>
<dbReference type="InterPro" id="IPR000477">
    <property type="entry name" value="RT_dom"/>
</dbReference>
<dbReference type="EMBL" id="CAVLGL010000001">
    <property type="protein sequence ID" value="CAK1578185.1"/>
    <property type="molecule type" value="Genomic_DNA"/>
</dbReference>
<dbReference type="AlphaFoldDB" id="A0AAV1K7C3"/>
<accession>A0AAV1K7C3</accession>
<dbReference type="CDD" id="cd09274">
    <property type="entry name" value="RNase_HI_RT_Ty3"/>
    <property type="match status" value="1"/>
</dbReference>
<dbReference type="Gene3D" id="3.10.10.10">
    <property type="entry name" value="HIV Type 1 Reverse Transcriptase, subunit A, domain 1"/>
    <property type="match status" value="1"/>
</dbReference>
<dbReference type="FunFam" id="3.30.70.270:FF:000020">
    <property type="entry name" value="Transposon Tf2-6 polyprotein-like Protein"/>
    <property type="match status" value="1"/>
</dbReference>
<protein>
    <recommendedName>
        <fullName evidence="1">RNA-directed DNA polymerase</fullName>
        <ecNumber evidence="1">2.7.7.49</ecNumber>
    </recommendedName>
</protein>
<evidence type="ECO:0000256" key="6">
    <source>
        <dbReference type="ARBA" id="ARBA00023268"/>
    </source>
</evidence>
<evidence type="ECO:0000313" key="10">
    <source>
        <dbReference type="Proteomes" id="UP001314205"/>
    </source>
</evidence>
<dbReference type="CDD" id="cd01647">
    <property type="entry name" value="RT_LTR"/>
    <property type="match status" value="1"/>
</dbReference>
<keyword evidence="2" id="KW-0548">Nucleotidyltransferase</keyword>
<evidence type="ECO:0000256" key="5">
    <source>
        <dbReference type="ARBA" id="ARBA00022918"/>
    </source>
</evidence>
<dbReference type="InterPro" id="IPR055469">
    <property type="entry name" value="DUF7041"/>
</dbReference>
<reference evidence="9 10" key="1">
    <citation type="submission" date="2023-11" db="EMBL/GenBank/DDBJ databases">
        <authorList>
            <person name="Hedman E."/>
            <person name="Englund M."/>
            <person name="Stromberg M."/>
            <person name="Nyberg Akerstrom W."/>
            <person name="Nylinder S."/>
            <person name="Jareborg N."/>
            <person name="Kallberg Y."/>
            <person name="Kronander E."/>
        </authorList>
    </citation>
    <scope>NUCLEOTIDE SEQUENCE [LARGE SCALE GENOMIC DNA]</scope>
</reference>
<dbReference type="InterPro" id="IPR012337">
    <property type="entry name" value="RNaseH-like_sf"/>
</dbReference>
<dbReference type="FunFam" id="3.10.20.370:FF:000001">
    <property type="entry name" value="Retrovirus-related Pol polyprotein from transposon 17.6-like protein"/>
    <property type="match status" value="1"/>
</dbReference>
<dbReference type="FunFam" id="1.10.340.70:FF:000004">
    <property type="entry name" value="Retrovirus-related Pol polyprotein from transposon 297-like Protein"/>
    <property type="match status" value="1"/>
</dbReference>
<proteinExistence type="predicted"/>
<dbReference type="SUPFAM" id="SSF56672">
    <property type="entry name" value="DNA/RNA polymerases"/>
    <property type="match status" value="1"/>
</dbReference>
<dbReference type="Pfam" id="PF00665">
    <property type="entry name" value="rve"/>
    <property type="match status" value="1"/>
</dbReference>
<dbReference type="FunFam" id="3.30.420.10:FF:000032">
    <property type="entry name" value="Retrovirus-related Pol polyprotein from transposon 297-like Protein"/>
    <property type="match status" value="1"/>
</dbReference>
<keyword evidence="3" id="KW-0540">Nuclease</keyword>
<dbReference type="PANTHER" id="PTHR37984">
    <property type="entry name" value="PROTEIN CBG26694"/>
    <property type="match status" value="1"/>
</dbReference>
<dbReference type="InterPro" id="IPR036397">
    <property type="entry name" value="RNaseH_sf"/>
</dbReference>
<keyword evidence="5" id="KW-0695">RNA-directed DNA polymerase</keyword>
<dbReference type="Pfam" id="PF17919">
    <property type="entry name" value="RT_RNaseH_2"/>
    <property type="match status" value="1"/>
</dbReference>
<dbReference type="Pfam" id="PF23055">
    <property type="entry name" value="DUF7041"/>
    <property type="match status" value="1"/>
</dbReference>
<dbReference type="GO" id="GO:0015074">
    <property type="term" value="P:DNA integration"/>
    <property type="evidence" value="ECO:0007669"/>
    <property type="project" value="InterPro"/>
</dbReference>
<dbReference type="Gene3D" id="3.30.420.10">
    <property type="entry name" value="Ribonuclease H-like superfamily/Ribonuclease H"/>
    <property type="match status" value="1"/>
</dbReference>
<organism evidence="9 10">
    <name type="scientific">Parnassius mnemosyne</name>
    <name type="common">clouded apollo</name>
    <dbReference type="NCBI Taxonomy" id="213953"/>
    <lineage>
        <taxon>Eukaryota</taxon>
        <taxon>Metazoa</taxon>
        <taxon>Ecdysozoa</taxon>
        <taxon>Arthropoda</taxon>
        <taxon>Hexapoda</taxon>
        <taxon>Insecta</taxon>
        <taxon>Pterygota</taxon>
        <taxon>Neoptera</taxon>
        <taxon>Endopterygota</taxon>
        <taxon>Lepidoptera</taxon>
        <taxon>Glossata</taxon>
        <taxon>Ditrysia</taxon>
        <taxon>Papilionoidea</taxon>
        <taxon>Papilionidae</taxon>
        <taxon>Parnassiinae</taxon>
        <taxon>Parnassini</taxon>
        <taxon>Parnassius</taxon>
        <taxon>Driopa</taxon>
    </lineage>
</organism>
<dbReference type="InterPro" id="IPR043502">
    <property type="entry name" value="DNA/RNA_pol_sf"/>
</dbReference>
<dbReference type="InterPro" id="IPR001584">
    <property type="entry name" value="Integrase_cat-core"/>
</dbReference>
<comment type="caution">
    <text evidence="9">The sequence shown here is derived from an EMBL/GenBank/DDBJ whole genome shotgun (WGS) entry which is preliminary data.</text>
</comment>
<keyword evidence="6" id="KW-0511">Multifunctional enzyme</keyword>
<dbReference type="InterPro" id="IPR041577">
    <property type="entry name" value="RT_RNaseH_2"/>
</dbReference>
<dbReference type="EC" id="2.7.7.49" evidence="1"/>
<keyword evidence="10" id="KW-1185">Reference proteome</keyword>
<feature type="domain" description="Integrase catalytic" evidence="8">
    <location>
        <begin position="532"/>
        <end position="650"/>
    </location>
</feature>
<dbReference type="Proteomes" id="UP001314205">
    <property type="component" value="Unassembled WGS sequence"/>
</dbReference>
<dbReference type="InterPro" id="IPR043128">
    <property type="entry name" value="Rev_trsase/Diguanyl_cyclase"/>
</dbReference>